<dbReference type="InterPro" id="IPR055190">
    <property type="entry name" value="ATP-synt_VA_C"/>
</dbReference>
<dbReference type="InterPro" id="IPR004100">
    <property type="entry name" value="ATPase_F1/V1/A1_a/bsu_N"/>
</dbReference>
<dbReference type="InterPro" id="IPR050053">
    <property type="entry name" value="ATPase_alpha/beta_chains"/>
</dbReference>
<evidence type="ECO:0000313" key="18">
    <source>
        <dbReference type="Proteomes" id="UP000031526"/>
    </source>
</evidence>
<keyword evidence="3 14" id="KW-0813">Transport</keyword>
<keyword evidence="10 14" id="KW-0139">CF(1)</keyword>
<protein>
    <recommendedName>
        <fullName evidence="14">ATP synthase subunit beta</fullName>
        <ecNumber evidence="14">7.1.2.2</ecNumber>
    </recommendedName>
    <alternativeName>
        <fullName evidence="14">ATP synthase F1 sector subunit beta</fullName>
    </alternativeName>
    <alternativeName>
        <fullName evidence="14">F-ATPase subunit beta</fullName>
    </alternativeName>
</protein>
<evidence type="ECO:0000256" key="13">
    <source>
        <dbReference type="ARBA" id="ARBA00059242"/>
    </source>
</evidence>
<dbReference type="InterPro" id="IPR036121">
    <property type="entry name" value="ATPase_F1/V1/A1_a/bsu_N_sf"/>
</dbReference>
<evidence type="ECO:0000256" key="1">
    <source>
        <dbReference type="ARBA" id="ARBA00004202"/>
    </source>
</evidence>
<keyword evidence="11 14" id="KW-0066">ATP synthesis</keyword>
<comment type="catalytic activity">
    <reaction evidence="12">
        <text>4 Na(+)(in) + ATP + H2O = 4 Na(+)(out) + ADP + phosphate + H(+)</text>
        <dbReference type="Rhea" id="RHEA:58156"/>
        <dbReference type="ChEBI" id="CHEBI:15377"/>
        <dbReference type="ChEBI" id="CHEBI:15378"/>
        <dbReference type="ChEBI" id="CHEBI:29101"/>
        <dbReference type="ChEBI" id="CHEBI:30616"/>
        <dbReference type="ChEBI" id="CHEBI:43474"/>
        <dbReference type="ChEBI" id="CHEBI:456216"/>
        <dbReference type="EC" id="7.2.2.1"/>
    </reaction>
</comment>
<dbReference type="SUPFAM" id="SSF50615">
    <property type="entry name" value="N-terminal domain of alpha and beta subunits of F1 ATP synthase"/>
    <property type="match status" value="1"/>
</dbReference>
<proteinExistence type="inferred from homology"/>
<dbReference type="HAMAP" id="MF_01347">
    <property type="entry name" value="ATP_synth_beta_bact"/>
    <property type="match status" value="1"/>
</dbReference>
<comment type="subcellular location">
    <subcellularLocation>
        <location evidence="1 14">Cell membrane</location>
        <topology evidence="1 14">Peripheral membrane protein</topology>
    </subcellularLocation>
</comment>
<dbReference type="Gene3D" id="2.40.10.170">
    <property type="match status" value="1"/>
</dbReference>
<dbReference type="KEGG" id="snq:CP978_23095"/>
<dbReference type="InterPro" id="IPR000194">
    <property type="entry name" value="ATPase_F1/V1/A1_a/bsu_nucl-bd"/>
</dbReference>
<keyword evidence="4 14" id="KW-1003">Cell membrane</keyword>
<dbReference type="CDD" id="cd18115">
    <property type="entry name" value="ATP-synt_F1_beta_N"/>
    <property type="match status" value="1"/>
</dbReference>
<keyword evidence="9 14" id="KW-0472">Membrane</keyword>
<dbReference type="FunFam" id="1.10.1140.10:FF:000001">
    <property type="entry name" value="ATP synthase subunit beta"/>
    <property type="match status" value="1"/>
</dbReference>
<dbReference type="PANTHER" id="PTHR15184:SF71">
    <property type="entry name" value="ATP SYNTHASE SUBUNIT BETA, MITOCHONDRIAL"/>
    <property type="match status" value="1"/>
</dbReference>
<dbReference type="GO" id="GO:0016787">
    <property type="term" value="F:hydrolase activity"/>
    <property type="evidence" value="ECO:0007669"/>
    <property type="project" value="UniProtKB-KW"/>
</dbReference>
<dbReference type="STRING" id="40318.SNOD_22770"/>
<dbReference type="CDD" id="cd18110">
    <property type="entry name" value="ATP-synt_F1_beta_C"/>
    <property type="match status" value="1"/>
</dbReference>
<evidence type="ECO:0000313" key="16">
    <source>
        <dbReference type="EMBL" id="AJE42541.1"/>
    </source>
</evidence>
<keyword evidence="6 14" id="KW-0067">ATP-binding</keyword>
<evidence type="ECO:0000256" key="2">
    <source>
        <dbReference type="ARBA" id="ARBA00008936"/>
    </source>
</evidence>
<dbReference type="InterPro" id="IPR027417">
    <property type="entry name" value="P-loop_NTPase"/>
</dbReference>
<dbReference type="PROSITE" id="PS00152">
    <property type="entry name" value="ATPASE_ALPHA_BETA"/>
    <property type="match status" value="1"/>
</dbReference>
<dbReference type="PANTHER" id="PTHR15184">
    <property type="entry name" value="ATP SYNTHASE"/>
    <property type="match status" value="1"/>
</dbReference>
<dbReference type="Proteomes" id="UP000325763">
    <property type="component" value="Chromosome"/>
</dbReference>
<dbReference type="EMBL" id="CP023747">
    <property type="protein sequence ID" value="QEV41050.1"/>
    <property type="molecule type" value="Genomic_DNA"/>
</dbReference>
<dbReference type="HOGENOM" id="CLU_022398_0_2_11"/>
<evidence type="ECO:0000256" key="4">
    <source>
        <dbReference type="ARBA" id="ARBA00022475"/>
    </source>
</evidence>
<evidence type="ECO:0000256" key="10">
    <source>
        <dbReference type="ARBA" id="ARBA00023196"/>
    </source>
</evidence>
<evidence type="ECO:0000256" key="11">
    <source>
        <dbReference type="ARBA" id="ARBA00023310"/>
    </source>
</evidence>
<comment type="function">
    <text evidence="13">Produces ATP from ADP in the presence of a sodium ion gradient across the membrane. The beta chain is the catalytic subunit.</text>
</comment>
<keyword evidence="18" id="KW-1185">Reference proteome</keyword>
<keyword evidence="14" id="KW-0375">Hydrogen ion transport</keyword>
<dbReference type="GO" id="GO:0046933">
    <property type="term" value="F:proton-transporting ATP synthase activity, rotational mechanism"/>
    <property type="evidence" value="ECO:0007669"/>
    <property type="project" value="UniProtKB-UniRule"/>
</dbReference>
<feature type="binding site" evidence="14">
    <location>
        <begin position="164"/>
        <end position="171"/>
    </location>
    <ligand>
        <name>ATP</name>
        <dbReference type="ChEBI" id="CHEBI:30616"/>
    </ligand>
</feature>
<dbReference type="RefSeq" id="WP_043443915.1">
    <property type="nucleotide sequence ID" value="NZ_CP009313.1"/>
</dbReference>
<sequence length="478" mass="52201">MTTTVETATATGRVARVIGPVVDVEFPVDAMPDIYNALHVEVADPANEGEKKTLTLEVAQHLGDGLVRTISMQPTDGLVRQSPVSDTGSAISVPVGDFTKGKVFNTLGEVLNVDESYDGERWPIHRKAPNFDELESKTEMFETGVKVIDLLTPYVKGGKIGLFGGAGVGKTVLIQEMIYRVANNHDGVSVFAGVGERTREGNDLIEEMSESGVIDKTALVFGQMDEPPGTRLRVALAGLTMAEYFRDVQKQDVLFFIDNIFRFTQAGSEVSTLLGRMPSAVGYQPNLADEMGLLQERITSTRGHSITSMQAIYVPADDLTDPAPATTFAHLDATTVLSRPISEKGIYPAVDPLDSTSRILDPRYIAQDHYNAAMRVKTILQKYKDLQDIIAILGIDELGEEDKLVVQRARRVERFLSQNTHVAKQFTGVDGSDVPLDESIAAFNAIIDGEYDHFPEQAFFMCGGIEDLKKNAKELGVS</sequence>
<reference evidence="16 18" key="2">
    <citation type="journal article" date="2016" name="Appl. Microbiol. Biotechnol.">
        <title>Exploiting the genome sequence of Streptomyces nodosus for enhanced antibiotic production.</title>
        <authorList>
            <person name="Sweeney P."/>
            <person name="Murphy C.D."/>
            <person name="Caffrey P."/>
        </authorList>
    </citation>
    <scope>NUCLEOTIDE SEQUENCE [LARGE SCALE GENOMIC DNA]</scope>
    <source>
        <strain evidence="16 18">ATCC 14899</strain>
    </source>
</reference>
<reference evidence="18" key="1">
    <citation type="submission" date="2014-09" db="EMBL/GenBank/DDBJ databases">
        <title>Sequence of the Streptomyces nodosus genome.</title>
        <authorList>
            <person name="Sweeney P."/>
            <person name="Stephens N."/>
            <person name="Murphy C."/>
            <person name="Caffrey P."/>
        </authorList>
    </citation>
    <scope>NUCLEOTIDE SEQUENCE [LARGE SCALE GENOMIC DNA]</scope>
    <source>
        <strain evidence="18">ATCC 14899</strain>
    </source>
</reference>
<dbReference type="GO" id="GO:0045259">
    <property type="term" value="C:proton-transporting ATP synthase complex"/>
    <property type="evidence" value="ECO:0007669"/>
    <property type="project" value="UniProtKB-KW"/>
</dbReference>
<dbReference type="Pfam" id="PF02874">
    <property type="entry name" value="ATP-synt_ab_N"/>
    <property type="match status" value="1"/>
</dbReference>
<dbReference type="AlphaFoldDB" id="A0A0B5DPW8"/>
<evidence type="ECO:0000256" key="14">
    <source>
        <dbReference type="HAMAP-Rule" id="MF_01347"/>
    </source>
</evidence>
<accession>A0A0B5DPW8</accession>
<evidence type="ECO:0000256" key="12">
    <source>
        <dbReference type="ARBA" id="ARBA00052325"/>
    </source>
</evidence>
<feature type="domain" description="AAA+ ATPase" evidence="15">
    <location>
        <begin position="156"/>
        <end position="342"/>
    </location>
</feature>
<dbReference type="InterPro" id="IPR024034">
    <property type="entry name" value="ATPase_F1/V1_b/a_C"/>
</dbReference>
<evidence type="ECO:0000256" key="7">
    <source>
        <dbReference type="ARBA" id="ARBA00022967"/>
    </source>
</evidence>
<dbReference type="InterPro" id="IPR005722">
    <property type="entry name" value="ATP_synth_F1_bsu"/>
</dbReference>
<evidence type="ECO:0000256" key="9">
    <source>
        <dbReference type="ARBA" id="ARBA00023136"/>
    </source>
</evidence>
<dbReference type="SUPFAM" id="SSF47917">
    <property type="entry name" value="C-terminal domain of alpha and beta subunits of F1 ATP synthase"/>
    <property type="match status" value="1"/>
</dbReference>
<evidence type="ECO:0000256" key="3">
    <source>
        <dbReference type="ARBA" id="ARBA00022448"/>
    </source>
</evidence>
<dbReference type="Pfam" id="PF00006">
    <property type="entry name" value="ATP-synt_ab"/>
    <property type="match status" value="1"/>
</dbReference>
<keyword evidence="7 14" id="KW-1278">Translocase</keyword>
<dbReference type="OrthoDB" id="9801639at2"/>
<evidence type="ECO:0000259" key="15">
    <source>
        <dbReference type="SMART" id="SM00382"/>
    </source>
</evidence>
<comment type="similarity">
    <text evidence="2 14">Belongs to the ATPase alpha/beta chains family.</text>
</comment>
<keyword evidence="16" id="KW-0378">Hydrolase</keyword>
<dbReference type="GO" id="GO:0046962">
    <property type="term" value="F:sodium-transporting ATPase activity, rotational mechanism"/>
    <property type="evidence" value="ECO:0007669"/>
    <property type="project" value="UniProtKB-EC"/>
</dbReference>
<dbReference type="SMART" id="SM00382">
    <property type="entry name" value="AAA"/>
    <property type="match status" value="1"/>
</dbReference>
<evidence type="ECO:0000256" key="6">
    <source>
        <dbReference type="ARBA" id="ARBA00022840"/>
    </source>
</evidence>
<comment type="catalytic activity">
    <reaction evidence="14">
        <text>ATP + H2O + 4 H(+)(in) = ADP + phosphate + 5 H(+)(out)</text>
        <dbReference type="Rhea" id="RHEA:57720"/>
        <dbReference type="ChEBI" id="CHEBI:15377"/>
        <dbReference type="ChEBI" id="CHEBI:15378"/>
        <dbReference type="ChEBI" id="CHEBI:30616"/>
        <dbReference type="ChEBI" id="CHEBI:43474"/>
        <dbReference type="ChEBI" id="CHEBI:456216"/>
        <dbReference type="EC" id="7.1.2.2"/>
    </reaction>
</comment>
<dbReference type="InterPro" id="IPR003593">
    <property type="entry name" value="AAA+_ATPase"/>
</dbReference>
<organism evidence="16 18">
    <name type="scientific">Streptomyces nodosus</name>
    <dbReference type="NCBI Taxonomy" id="40318"/>
    <lineage>
        <taxon>Bacteria</taxon>
        <taxon>Bacillati</taxon>
        <taxon>Actinomycetota</taxon>
        <taxon>Actinomycetes</taxon>
        <taxon>Kitasatosporales</taxon>
        <taxon>Streptomycetaceae</taxon>
        <taxon>Streptomyces</taxon>
    </lineage>
</organism>
<dbReference type="FunFam" id="2.40.10.170:FF:000005">
    <property type="entry name" value="ATP synthase subunit beta"/>
    <property type="match status" value="1"/>
</dbReference>
<dbReference type="Pfam" id="PF22919">
    <property type="entry name" value="ATP-synt_VA_C"/>
    <property type="match status" value="1"/>
</dbReference>
<dbReference type="NCBIfam" id="TIGR01039">
    <property type="entry name" value="atpD"/>
    <property type="match status" value="1"/>
</dbReference>
<dbReference type="Gene3D" id="1.10.1140.10">
    <property type="entry name" value="Bovine Mitochondrial F1-atpase, Atp Synthase Beta Chain, Chain D, domain 3"/>
    <property type="match status" value="1"/>
</dbReference>
<reference evidence="17 19" key="3">
    <citation type="submission" date="2017-09" db="EMBL/GenBank/DDBJ databases">
        <title>Streptomyces genome completion.</title>
        <authorList>
            <person name="Lee N."/>
            <person name="Cho B.-K."/>
        </authorList>
    </citation>
    <scope>NUCLEOTIDE SEQUENCE [LARGE SCALE GENOMIC DNA]</scope>
    <source>
        <strain evidence="17 19">ATCC 14899</strain>
    </source>
</reference>
<keyword evidence="5 14" id="KW-0547">Nucleotide-binding</keyword>
<evidence type="ECO:0000256" key="8">
    <source>
        <dbReference type="ARBA" id="ARBA00023065"/>
    </source>
</evidence>
<evidence type="ECO:0000313" key="17">
    <source>
        <dbReference type="EMBL" id="QEV41050.1"/>
    </source>
</evidence>
<evidence type="ECO:0000256" key="5">
    <source>
        <dbReference type="ARBA" id="ARBA00022741"/>
    </source>
</evidence>
<dbReference type="EC" id="7.1.2.2" evidence="14"/>
<dbReference type="SUPFAM" id="SSF52540">
    <property type="entry name" value="P-loop containing nucleoside triphosphate hydrolases"/>
    <property type="match status" value="1"/>
</dbReference>
<dbReference type="GO" id="GO:0005524">
    <property type="term" value="F:ATP binding"/>
    <property type="evidence" value="ECO:0007669"/>
    <property type="project" value="UniProtKB-UniRule"/>
</dbReference>
<dbReference type="EMBL" id="CP009313">
    <property type="protein sequence ID" value="AJE42541.1"/>
    <property type="molecule type" value="Genomic_DNA"/>
</dbReference>
<keyword evidence="8 14" id="KW-0406">Ion transport</keyword>
<dbReference type="Proteomes" id="UP000031526">
    <property type="component" value="Chromosome"/>
</dbReference>
<comment type="function">
    <text evidence="14">Produces ATP from ADP in the presence of a proton gradient across the membrane. The catalytic sites are hosted primarily by the beta subunits.</text>
</comment>
<dbReference type="FunFam" id="3.40.50.300:FF:000004">
    <property type="entry name" value="ATP synthase subunit beta"/>
    <property type="match status" value="1"/>
</dbReference>
<dbReference type="InterPro" id="IPR020003">
    <property type="entry name" value="ATPase_a/bsu_AS"/>
</dbReference>
<gene>
    <name evidence="14 17" type="primary">atpD</name>
    <name evidence="17" type="ORF">CP978_23095</name>
    <name evidence="16" type="ORF">SNOD_22770</name>
</gene>
<evidence type="ECO:0000313" key="19">
    <source>
        <dbReference type="Proteomes" id="UP000325763"/>
    </source>
</evidence>
<dbReference type="Gene3D" id="3.40.50.300">
    <property type="entry name" value="P-loop containing nucleotide triphosphate hydrolases"/>
    <property type="match status" value="1"/>
</dbReference>
<dbReference type="GO" id="GO:0005886">
    <property type="term" value="C:plasma membrane"/>
    <property type="evidence" value="ECO:0007669"/>
    <property type="project" value="UniProtKB-SubCell"/>
</dbReference>
<dbReference type="CDD" id="cd01133">
    <property type="entry name" value="F1-ATPase_beta_CD"/>
    <property type="match status" value="1"/>
</dbReference>
<name>A0A0B5DPW8_9ACTN</name>